<gene>
    <name evidence="2" type="ORF">ACFOUO_15690</name>
</gene>
<comment type="caution">
    <text evidence="2">The sequence shown here is derived from an EMBL/GenBank/DDBJ whole genome shotgun (WGS) entry which is preliminary data.</text>
</comment>
<evidence type="ECO:0000313" key="3">
    <source>
        <dbReference type="Proteomes" id="UP001595843"/>
    </source>
</evidence>
<name>A0ABV8JGZ3_9BACL</name>
<dbReference type="Pfam" id="PF07136">
    <property type="entry name" value="DUF1385"/>
    <property type="match status" value="1"/>
</dbReference>
<sequence length="315" mass="34668">MAEKPIAYGGQAVVEGVMFGGQRAQVTAVRRKNGEIETFEVTRTPTTGGLDFLKKLPVFRGIFALVTASASGATHLQFATERYDLEPGEEPSESLTKLQMIIGVTAVGVLSLIFGKAVFTALPAFLASLLFDGIISNLIIQNLLEGAIKTFLLLGYLLAIAQTPVVKRLFQYHGAEHKVINAYESGVELTVENVQKQSTLHYRCGSSFIILTIITGVILYSFFSYDNVWDRITTRLILLPVVIGLSYELLRMTNAIRDIPVLTYLGYPGLWLQKLTTRQPLDEQVEVAITAFNRMHELDERATEPVDGSSLAHSG</sequence>
<organism evidence="2 3">
    <name type="scientific">Salinithrix halophila</name>
    <dbReference type="NCBI Taxonomy" id="1485204"/>
    <lineage>
        <taxon>Bacteria</taxon>
        <taxon>Bacillati</taxon>
        <taxon>Bacillota</taxon>
        <taxon>Bacilli</taxon>
        <taxon>Bacillales</taxon>
        <taxon>Thermoactinomycetaceae</taxon>
        <taxon>Salinithrix</taxon>
    </lineage>
</organism>
<keyword evidence="3" id="KW-1185">Reference proteome</keyword>
<dbReference type="PANTHER" id="PTHR42867:SF1">
    <property type="entry name" value="MEMBRANE PROTEIN-RELATED"/>
    <property type="match status" value="1"/>
</dbReference>
<protein>
    <submittedName>
        <fullName evidence="2">DUF1385 domain-containing protein</fullName>
    </submittedName>
</protein>
<reference evidence="3" key="1">
    <citation type="journal article" date="2019" name="Int. J. Syst. Evol. Microbiol.">
        <title>The Global Catalogue of Microorganisms (GCM) 10K type strain sequencing project: providing services to taxonomists for standard genome sequencing and annotation.</title>
        <authorList>
            <consortium name="The Broad Institute Genomics Platform"/>
            <consortium name="The Broad Institute Genome Sequencing Center for Infectious Disease"/>
            <person name="Wu L."/>
            <person name="Ma J."/>
        </authorList>
    </citation>
    <scope>NUCLEOTIDE SEQUENCE [LARGE SCALE GENOMIC DNA]</scope>
    <source>
        <strain evidence="3">IBRC-M 10813</strain>
    </source>
</reference>
<dbReference type="Proteomes" id="UP001595843">
    <property type="component" value="Unassembled WGS sequence"/>
</dbReference>
<feature type="transmembrane region" description="Helical" evidence="1">
    <location>
        <begin position="232"/>
        <end position="250"/>
    </location>
</feature>
<feature type="transmembrane region" description="Helical" evidence="1">
    <location>
        <begin position="146"/>
        <end position="166"/>
    </location>
</feature>
<evidence type="ECO:0000256" key="1">
    <source>
        <dbReference type="SAM" id="Phobius"/>
    </source>
</evidence>
<feature type="transmembrane region" description="Helical" evidence="1">
    <location>
        <begin position="200"/>
        <end position="220"/>
    </location>
</feature>
<keyword evidence="1" id="KW-0812">Transmembrane</keyword>
<accession>A0ABV8JGZ3</accession>
<dbReference type="PANTHER" id="PTHR42867">
    <property type="entry name" value="MEMBRANE PROTEIN-RELATED"/>
    <property type="match status" value="1"/>
</dbReference>
<feature type="transmembrane region" description="Helical" evidence="1">
    <location>
        <begin position="98"/>
        <end position="115"/>
    </location>
</feature>
<dbReference type="RefSeq" id="WP_380706060.1">
    <property type="nucleotide sequence ID" value="NZ_JBHSAP010000018.1"/>
</dbReference>
<evidence type="ECO:0000313" key="2">
    <source>
        <dbReference type="EMBL" id="MFC4078242.1"/>
    </source>
</evidence>
<dbReference type="EMBL" id="JBHSAP010000018">
    <property type="protein sequence ID" value="MFC4078242.1"/>
    <property type="molecule type" value="Genomic_DNA"/>
</dbReference>
<proteinExistence type="predicted"/>
<keyword evidence="1" id="KW-0472">Membrane</keyword>
<dbReference type="InterPro" id="IPR010787">
    <property type="entry name" value="DUF1385"/>
</dbReference>
<keyword evidence="1" id="KW-1133">Transmembrane helix</keyword>